<evidence type="ECO:0000313" key="3">
    <source>
        <dbReference type="Proteomes" id="UP001430953"/>
    </source>
</evidence>
<keyword evidence="3" id="KW-1185">Reference proteome</keyword>
<dbReference type="AlphaFoldDB" id="A0AAW2EIZ8"/>
<evidence type="ECO:0000256" key="1">
    <source>
        <dbReference type="SAM" id="MobiDB-lite"/>
    </source>
</evidence>
<name>A0AAW2EIZ8_9HYME</name>
<organism evidence="2 3">
    <name type="scientific">Cardiocondyla obscurior</name>
    <dbReference type="NCBI Taxonomy" id="286306"/>
    <lineage>
        <taxon>Eukaryota</taxon>
        <taxon>Metazoa</taxon>
        <taxon>Ecdysozoa</taxon>
        <taxon>Arthropoda</taxon>
        <taxon>Hexapoda</taxon>
        <taxon>Insecta</taxon>
        <taxon>Pterygota</taxon>
        <taxon>Neoptera</taxon>
        <taxon>Endopterygota</taxon>
        <taxon>Hymenoptera</taxon>
        <taxon>Apocrita</taxon>
        <taxon>Aculeata</taxon>
        <taxon>Formicoidea</taxon>
        <taxon>Formicidae</taxon>
        <taxon>Myrmicinae</taxon>
        <taxon>Cardiocondyla</taxon>
    </lineage>
</organism>
<feature type="region of interest" description="Disordered" evidence="1">
    <location>
        <begin position="1"/>
        <end position="64"/>
    </location>
</feature>
<protein>
    <submittedName>
        <fullName evidence="2">Uncharacterized protein</fullName>
    </submittedName>
</protein>
<proteinExistence type="predicted"/>
<dbReference type="EMBL" id="JADYXP020000022">
    <property type="protein sequence ID" value="KAL0102925.1"/>
    <property type="molecule type" value="Genomic_DNA"/>
</dbReference>
<comment type="caution">
    <text evidence="2">The sequence shown here is derived from an EMBL/GenBank/DDBJ whole genome shotgun (WGS) entry which is preliminary data.</text>
</comment>
<sequence>MTFRESRDTIYETAKLQAPRTYREATKSRAFPRVQWSPHSAGNKSDRARRPRSTPPREQREQNAMNFRGRIKSRIAQIKRFAIIKA</sequence>
<evidence type="ECO:0000313" key="2">
    <source>
        <dbReference type="EMBL" id="KAL0102925.1"/>
    </source>
</evidence>
<reference evidence="2 3" key="1">
    <citation type="submission" date="2023-03" db="EMBL/GenBank/DDBJ databases">
        <title>High recombination rates correlate with genetic variation in Cardiocondyla obscurior ants.</title>
        <authorList>
            <person name="Errbii M."/>
        </authorList>
    </citation>
    <scope>NUCLEOTIDE SEQUENCE [LARGE SCALE GENOMIC DNA]</scope>
    <source>
        <strain evidence="2">Alpha-2009</strain>
        <tissue evidence="2">Whole body</tissue>
    </source>
</reference>
<gene>
    <name evidence="2" type="ORF">PUN28_018313</name>
</gene>
<dbReference type="Proteomes" id="UP001430953">
    <property type="component" value="Unassembled WGS sequence"/>
</dbReference>
<feature type="compositionally biased region" description="Basic and acidic residues" evidence="1">
    <location>
        <begin position="1"/>
        <end position="10"/>
    </location>
</feature>
<accession>A0AAW2EIZ8</accession>